<evidence type="ECO:0000313" key="2">
    <source>
        <dbReference type="EMBL" id="KIO07542.1"/>
    </source>
</evidence>
<reference evidence="3" key="2">
    <citation type="submission" date="2015-01" db="EMBL/GenBank/DDBJ databases">
        <title>Evolutionary Origins and Diversification of the Mycorrhizal Mutualists.</title>
        <authorList>
            <consortium name="DOE Joint Genome Institute"/>
            <consortium name="Mycorrhizal Genomics Consortium"/>
            <person name="Kohler A."/>
            <person name="Kuo A."/>
            <person name="Nagy L.G."/>
            <person name="Floudas D."/>
            <person name="Copeland A."/>
            <person name="Barry K.W."/>
            <person name="Cichocki N."/>
            <person name="Veneault-Fourrey C."/>
            <person name="LaButti K."/>
            <person name="Lindquist E.A."/>
            <person name="Lipzen A."/>
            <person name="Lundell T."/>
            <person name="Morin E."/>
            <person name="Murat C."/>
            <person name="Riley R."/>
            <person name="Ohm R."/>
            <person name="Sun H."/>
            <person name="Tunlid A."/>
            <person name="Henrissat B."/>
            <person name="Grigoriev I.V."/>
            <person name="Hibbett D.S."/>
            <person name="Martin F."/>
        </authorList>
    </citation>
    <scope>NUCLEOTIDE SEQUENCE [LARGE SCALE GENOMIC DNA]</scope>
    <source>
        <strain evidence="3">Marx 270</strain>
    </source>
</reference>
<dbReference type="OrthoDB" id="10391265at2759"/>
<protein>
    <submittedName>
        <fullName evidence="2">Uncharacterized protein</fullName>
    </submittedName>
</protein>
<evidence type="ECO:0000256" key="1">
    <source>
        <dbReference type="SAM" id="MobiDB-lite"/>
    </source>
</evidence>
<sequence>MDKTPITNFALRLSSTKSTGQQSDKGFQDVTAPFQFLTGNNQASKSQGFHLAGPSFLRSSFNLPENPKIHENTPTKEFNAETNYSPFRFPGLRAGGNLTSTGGEKPTVQSVSCEQVVQELDQGLVKPKEESAETLPTGTSEPEEDLFLTITTKYRQAQREAARQVF</sequence>
<feature type="region of interest" description="Disordered" evidence="1">
    <location>
        <begin position="125"/>
        <end position="144"/>
    </location>
</feature>
<proteinExistence type="predicted"/>
<dbReference type="AlphaFoldDB" id="A0A0C3KD37"/>
<evidence type="ECO:0000313" key="3">
    <source>
        <dbReference type="Proteomes" id="UP000054217"/>
    </source>
</evidence>
<accession>A0A0C3KD37</accession>
<name>A0A0C3KD37_PISTI</name>
<dbReference type="HOGENOM" id="CLU_1603412_0_0_1"/>
<organism evidence="2 3">
    <name type="scientific">Pisolithus tinctorius Marx 270</name>
    <dbReference type="NCBI Taxonomy" id="870435"/>
    <lineage>
        <taxon>Eukaryota</taxon>
        <taxon>Fungi</taxon>
        <taxon>Dikarya</taxon>
        <taxon>Basidiomycota</taxon>
        <taxon>Agaricomycotina</taxon>
        <taxon>Agaricomycetes</taxon>
        <taxon>Agaricomycetidae</taxon>
        <taxon>Boletales</taxon>
        <taxon>Sclerodermatineae</taxon>
        <taxon>Pisolithaceae</taxon>
        <taxon>Pisolithus</taxon>
    </lineage>
</organism>
<reference evidence="2 3" key="1">
    <citation type="submission" date="2014-04" db="EMBL/GenBank/DDBJ databases">
        <authorList>
            <consortium name="DOE Joint Genome Institute"/>
            <person name="Kuo A."/>
            <person name="Kohler A."/>
            <person name="Costa M.D."/>
            <person name="Nagy L.G."/>
            <person name="Floudas D."/>
            <person name="Copeland A."/>
            <person name="Barry K.W."/>
            <person name="Cichocki N."/>
            <person name="Veneault-Fourrey C."/>
            <person name="LaButti K."/>
            <person name="Lindquist E.A."/>
            <person name="Lipzen A."/>
            <person name="Lundell T."/>
            <person name="Morin E."/>
            <person name="Murat C."/>
            <person name="Sun H."/>
            <person name="Tunlid A."/>
            <person name="Henrissat B."/>
            <person name="Grigoriev I.V."/>
            <person name="Hibbett D.S."/>
            <person name="Martin F."/>
            <person name="Nordberg H.P."/>
            <person name="Cantor M.N."/>
            <person name="Hua S.X."/>
        </authorList>
    </citation>
    <scope>NUCLEOTIDE SEQUENCE [LARGE SCALE GENOMIC DNA]</scope>
    <source>
        <strain evidence="2 3">Marx 270</strain>
    </source>
</reference>
<dbReference type="Proteomes" id="UP000054217">
    <property type="component" value="Unassembled WGS sequence"/>
</dbReference>
<dbReference type="EMBL" id="KN831959">
    <property type="protein sequence ID" value="KIO07542.1"/>
    <property type="molecule type" value="Genomic_DNA"/>
</dbReference>
<gene>
    <name evidence="2" type="ORF">M404DRAFT_387906</name>
</gene>
<feature type="region of interest" description="Disordered" evidence="1">
    <location>
        <begin position="1"/>
        <end position="26"/>
    </location>
</feature>
<keyword evidence="3" id="KW-1185">Reference proteome</keyword>
<dbReference type="InParanoid" id="A0A0C3KD37"/>
<feature type="compositionally biased region" description="Polar residues" evidence="1">
    <location>
        <begin position="13"/>
        <end position="25"/>
    </location>
</feature>